<dbReference type="InterPro" id="IPR013325">
    <property type="entry name" value="RNA_pol_sigma_r2"/>
</dbReference>
<evidence type="ECO:0000313" key="6">
    <source>
        <dbReference type="Proteomes" id="UP000192980"/>
    </source>
</evidence>
<dbReference type="PRINTS" id="PR00038">
    <property type="entry name" value="HTHLUXR"/>
</dbReference>
<keyword evidence="6" id="KW-1185">Reference proteome</keyword>
<dbReference type="InterPro" id="IPR014327">
    <property type="entry name" value="RNA_pol_sigma70_bacteroid"/>
</dbReference>
<dbReference type="EMBL" id="FXAU01000001">
    <property type="protein sequence ID" value="SMG10114.1"/>
    <property type="molecule type" value="Genomic_DNA"/>
</dbReference>
<evidence type="ECO:0000256" key="3">
    <source>
        <dbReference type="ARBA" id="ARBA00023082"/>
    </source>
</evidence>
<dbReference type="InterPro" id="IPR014284">
    <property type="entry name" value="RNA_pol_sigma-70_dom"/>
</dbReference>
<dbReference type="InterPro" id="IPR013249">
    <property type="entry name" value="RNA_pol_sigma70_r4_t2"/>
</dbReference>
<dbReference type="Gene3D" id="1.10.1740.10">
    <property type="match status" value="1"/>
</dbReference>
<dbReference type="InterPro" id="IPR007627">
    <property type="entry name" value="RNA_pol_sigma70_r2"/>
</dbReference>
<evidence type="ECO:0000256" key="4">
    <source>
        <dbReference type="ARBA" id="ARBA00023163"/>
    </source>
</evidence>
<dbReference type="GO" id="GO:0006352">
    <property type="term" value="P:DNA-templated transcription initiation"/>
    <property type="evidence" value="ECO:0007669"/>
    <property type="project" value="InterPro"/>
</dbReference>
<dbReference type="SUPFAM" id="SSF88659">
    <property type="entry name" value="Sigma3 and sigma4 domains of RNA polymerase sigma factors"/>
    <property type="match status" value="1"/>
</dbReference>
<dbReference type="RefSeq" id="WP_085471379.1">
    <property type="nucleotide sequence ID" value="NZ_CP038029.1"/>
</dbReference>
<dbReference type="Pfam" id="PF04542">
    <property type="entry name" value="Sigma70_r2"/>
    <property type="match status" value="1"/>
</dbReference>
<dbReference type="Gene3D" id="1.10.10.10">
    <property type="entry name" value="Winged helix-like DNA-binding domain superfamily/Winged helix DNA-binding domain"/>
    <property type="match status" value="1"/>
</dbReference>
<dbReference type="STRING" id="561061.SAMN05660862_0507"/>
<accession>A0A1X7I7P9</accession>
<protein>
    <submittedName>
        <fullName evidence="5">RNA polymerase sigma-70 factor, ECF subfamily</fullName>
    </submittedName>
</protein>
<keyword evidence="3" id="KW-0731">Sigma factor</keyword>
<dbReference type="InterPro" id="IPR039425">
    <property type="entry name" value="RNA_pol_sigma-70-like"/>
</dbReference>
<organism evidence="5 6">
    <name type="scientific">Sphingobacterium psychroaquaticum</name>
    <dbReference type="NCBI Taxonomy" id="561061"/>
    <lineage>
        <taxon>Bacteria</taxon>
        <taxon>Pseudomonadati</taxon>
        <taxon>Bacteroidota</taxon>
        <taxon>Sphingobacteriia</taxon>
        <taxon>Sphingobacteriales</taxon>
        <taxon>Sphingobacteriaceae</taxon>
        <taxon>Sphingobacterium</taxon>
    </lineage>
</organism>
<gene>
    <name evidence="5" type="ORF">SAMN05660862_0507</name>
</gene>
<dbReference type="OrthoDB" id="1097528at2"/>
<dbReference type="AlphaFoldDB" id="A0A1X7I7P9"/>
<evidence type="ECO:0000313" key="5">
    <source>
        <dbReference type="EMBL" id="SMG10114.1"/>
    </source>
</evidence>
<sequence>MPSYHTYNDQELLTLFKTDDEQALVEIYNRYWERMLAVAVNRLGNLEEAEECVQDVLYKLWRLRDSFTLQKDGLSAYLARAIRNHTFNVLEQRHRRRSQLSEYSTEEVVEALSPERQLIFQELQNQIDKAIESLPPQCKLVFMMNKNEGLSTKEIAETLQLSENTVKSHLKKAKKDLGNNTDLLIALVFAYIYLNQL</sequence>
<keyword evidence="4" id="KW-0804">Transcription</keyword>
<proteinExistence type="inferred from homology"/>
<comment type="similarity">
    <text evidence="1">Belongs to the sigma-70 factor family. ECF subfamily.</text>
</comment>
<evidence type="ECO:0000256" key="1">
    <source>
        <dbReference type="ARBA" id="ARBA00010641"/>
    </source>
</evidence>
<dbReference type="InterPro" id="IPR000792">
    <property type="entry name" value="Tscrpt_reg_LuxR_C"/>
</dbReference>
<dbReference type="Pfam" id="PF08281">
    <property type="entry name" value="Sigma70_r4_2"/>
    <property type="match status" value="1"/>
</dbReference>
<dbReference type="NCBIfam" id="TIGR02937">
    <property type="entry name" value="sigma70-ECF"/>
    <property type="match status" value="1"/>
</dbReference>
<name>A0A1X7I7P9_9SPHI</name>
<dbReference type="NCBIfam" id="TIGR02985">
    <property type="entry name" value="Sig70_bacteroi1"/>
    <property type="match status" value="1"/>
</dbReference>
<keyword evidence="2" id="KW-0805">Transcription regulation</keyword>
<dbReference type="InterPro" id="IPR036388">
    <property type="entry name" value="WH-like_DNA-bd_sf"/>
</dbReference>
<dbReference type="Proteomes" id="UP000192980">
    <property type="component" value="Unassembled WGS sequence"/>
</dbReference>
<dbReference type="PANTHER" id="PTHR43133">
    <property type="entry name" value="RNA POLYMERASE ECF-TYPE SIGMA FACTO"/>
    <property type="match status" value="1"/>
</dbReference>
<dbReference type="SUPFAM" id="SSF88946">
    <property type="entry name" value="Sigma2 domain of RNA polymerase sigma factors"/>
    <property type="match status" value="1"/>
</dbReference>
<reference evidence="5 6" key="1">
    <citation type="submission" date="2017-04" db="EMBL/GenBank/DDBJ databases">
        <authorList>
            <person name="Afonso C.L."/>
            <person name="Miller P.J."/>
            <person name="Scott M.A."/>
            <person name="Spackman E."/>
            <person name="Goraichik I."/>
            <person name="Dimitrov K.M."/>
            <person name="Suarez D.L."/>
            <person name="Swayne D.E."/>
        </authorList>
    </citation>
    <scope>NUCLEOTIDE SEQUENCE [LARGE SCALE GENOMIC DNA]</scope>
    <source>
        <strain evidence="5 6">DSM 22418</strain>
    </source>
</reference>
<dbReference type="InterPro" id="IPR013324">
    <property type="entry name" value="RNA_pol_sigma_r3/r4-like"/>
</dbReference>
<dbReference type="GO" id="GO:0016987">
    <property type="term" value="F:sigma factor activity"/>
    <property type="evidence" value="ECO:0007669"/>
    <property type="project" value="UniProtKB-KW"/>
</dbReference>
<dbReference type="PANTHER" id="PTHR43133:SF46">
    <property type="entry name" value="RNA POLYMERASE SIGMA-70 FACTOR ECF SUBFAMILY"/>
    <property type="match status" value="1"/>
</dbReference>
<evidence type="ECO:0000256" key="2">
    <source>
        <dbReference type="ARBA" id="ARBA00023015"/>
    </source>
</evidence>
<dbReference type="GO" id="GO:0003677">
    <property type="term" value="F:DNA binding"/>
    <property type="evidence" value="ECO:0007669"/>
    <property type="project" value="InterPro"/>
</dbReference>